<keyword evidence="5" id="KW-0732">Signal</keyword>
<evidence type="ECO:0000256" key="3">
    <source>
        <dbReference type="ARBA" id="ARBA00022583"/>
    </source>
</evidence>
<dbReference type="InterPro" id="IPR049883">
    <property type="entry name" value="NOTCH1_EGF-like"/>
</dbReference>
<feature type="domain" description="EGF-like" evidence="15">
    <location>
        <begin position="176"/>
        <end position="214"/>
    </location>
</feature>
<keyword evidence="6" id="KW-0677">Repeat</keyword>
<dbReference type="PROSITE" id="PS50825">
    <property type="entry name" value="HYR"/>
    <property type="match status" value="1"/>
</dbReference>
<evidence type="ECO:0000313" key="18">
    <source>
        <dbReference type="EMBL" id="KAJ8931727.1"/>
    </source>
</evidence>
<name>A0AAV8WZ16_9CUCU</name>
<feature type="domain" description="EGF-like" evidence="15">
    <location>
        <begin position="64"/>
        <end position="105"/>
    </location>
</feature>
<feature type="compositionally biased region" description="Polar residues" evidence="14">
    <location>
        <begin position="1"/>
        <end position="10"/>
    </location>
</feature>
<dbReference type="Pfam" id="PF14670">
    <property type="entry name" value="FXa_inhibition"/>
    <property type="match status" value="5"/>
</dbReference>
<evidence type="ECO:0000256" key="8">
    <source>
        <dbReference type="ARBA" id="ARBA00023136"/>
    </source>
</evidence>
<dbReference type="InterPro" id="IPR000742">
    <property type="entry name" value="EGF"/>
</dbReference>
<dbReference type="InterPro" id="IPR018097">
    <property type="entry name" value="EGF_Ca-bd_CS"/>
</dbReference>
<comment type="caution">
    <text evidence="18">The sequence shown here is derived from an EMBL/GenBank/DDBJ whole genome shotgun (WGS) entry which is preliminary data.</text>
</comment>
<feature type="region of interest" description="Disordered" evidence="14">
    <location>
        <begin position="1521"/>
        <end position="1554"/>
    </location>
</feature>
<dbReference type="SMART" id="SM00179">
    <property type="entry name" value="EGF_CA"/>
    <property type="match status" value="15"/>
</dbReference>
<accession>A0AAV8WZ16</accession>
<dbReference type="PROSITE" id="PS01187">
    <property type="entry name" value="EGF_CA"/>
    <property type="match status" value="4"/>
</dbReference>
<feature type="compositionally biased region" description="Low complexity" evidence="14">
    <location>
        <begin position="1523"/>
        <end position="1547"/>
    </location>
</feature>
<evidence type="ECO:0000256" key="1">
    <source>
        <dbReference type="ARBA" id="ARBA00004479"/>
    </source>
</evidence>
<feature type="disulfide bond" evidence="13">
    <location>
        <begin position="998"/>
        <end position="1025"/>
    </location>
</feature>
<gene>
    <name evidence="18" type="ORF">NQ314_015325</name>
</gene>
<dbReference type="SUPFAM" id="SSF57535">
    <property type="entry name" value="Complement control module/SCR domain"/>
    <property type="match status" value="2"/>
</dbReference>
<feature type="compositionally biased region" description="Acidic residues" evidence="14">
    <location>
        <begin position="14"/>
        <end position="33"/>
    </location>
</feature>
<dbReference type="GO" id="GO:0016020">
    <property type="term" value="C:membrane"/>
    <property type="evidence" value="ECO:0007669"/>
    <property type="project" value="UniProtKB-SubCell"/>
</dbReference>
<dbReference type="SUPFAM" id="SSF57184">
    <property type="entry name" value="Growth factor receptor domain"/>
    <property type="match status" value="7"/>
</dbReference>
<dbReference type="SUPFAM" id="SSF57196">
    <property type="entry name" value="EGF/Laminin"/>
    <property type="match status" value="3"/>
</dbReference>
<dbReference type="EMBL" id="JANEYF010004252">
    <property type="protein sequence ID" value="KAJ8931727.1"/>
    <property type="molecule type" value="Genomic_DNA"/>
</dbReference>
<dbReference type="Pfam" id="PF12662">
    <property type="entry name" value="cEGF"/>
    <property type="match status" value="2"/>
</dbReference>
<dbReference type="PROSITE" id="PS01186">
    <property type="entry name" value="EGF_2"/>
    <property type="match status" value="6"/>
</dbReference>
<keyword evidence="11" id="KW-0325">Glycoprotein</keyword>
<keyword evidence="7" id="KW-1133">Transmembrane helix</keyword>
<dbReference type="InterPro" id="IPR026823">
    <property type="entry name" value="cEGF"/>
</dbReference>
<evidence type="ECO:0000259" key="15">
    <source>
        <dbReference type="PROSITE" id="PS50026"/>
    </source>
</evidence>
<dbReference type="InterPro" id="IPR050751">
    <property type="entry name" value="ECM_structural_protein"/>
</dbReference>
<dbReference type="FunFam" id="2.10.25.10:FF:000240">
    <property type="entry name" value="Vitamin K-dependent protein S"/>
    <property type="match status" value="3"/>
</dbReference>
<evidence type="ECO:0000259" key="17">
    <source>
        <dbReference type="PROSITE" id="PS50923"/>
    </source>
</evidence>
<proteinExistence type="predicted"/>
<dbReference type="PRINTS" id="PR00907">
    <property type="entry name" value="THRMBOMODULN"/>
</dbReference>
<evidence type="ECO:0000256" key="13">
    <source>
        <dbReference type="PROSITE-ProRule" id="PRU00302"/>
    </source>
</evidence>
<dbReference type="PANTHER" id="PTHR24034:SF89">
    <property type="entry name" value="COMPLEMENT COMPONENT C1Q RECEPTOR"/>
    <property type="match status" value="1"/>
</dbReference>
<dbReference type="SMART" id="SM00032">
    <property type="entry name" value="CCP"/>
    <property type="match status" value="2"/>
</dbReference>
<feature type="region of interest" description="Disordered" evidence="14">
    <location>
        <begin position="1"/>
        <end position="40"/>
    </location>
</feature>
<evidence type="ECO:0000256" key="12">
    <source>
        <dbReference type="PROSITE-ProRule" id="PRU00076"/>
    </source>
</evidence>
<sequence>MPELITSTTSNKNDDEDNENDYDENYDEEEDNKELEKEASISVGKEVARCEKGYILGNNGECSDIDECNSDNNPCSDDCQNTIGSFHCTCPSGYALSPSDPHSCQDINECLNKPCSHICINEIGFYHCECPLGLTIQNHTCVNLTCSHGQTKVNGLMQCTCPPGFVLGADQRSCEDVDECQLDNDCSHSCHNSIGSYECGCETGFELKNRKTCTDIDECKENHGCPQLCENLPGSFQCSCEEGYEYHKDENTCVDINECDELRDLDECTQICVNYEGGYECACNLGYRLGSDDSTCEDVDECSNQNGNCSQTCTNLPGSYQCGCKNGYILSNDNMTCEIKDPCIEENAGCSHECVNDNGIAVCKCPEGQILEGKDCYIYDPCMANNGGCSHICVNANGAVRCKCPEGYELENKTSCAQINLCTINNGNCSHFCEFIDGHVNCICPDLYVLENKTYCVEVDPCLEDNGGCSHICTFANHALICSCPPTHELSNKTHCLEKNPCLIENGGCSDFCNFSNGTLTCSCPEHFYLEGKTCYRIDPCLTNNGGCSHECFSDEHWNVKCLCPEDFELQENQRTCFPKDPCLLNNGNCSHTCVSLNGQQICLCPDGFKLKNKTYCEEHNPCLMENGGCSDICENVKGQAKCSCPEQYILKDSRNCILTDPCQNKNGGCSHFCKNINNQALCSCPENYSLKDAKNCIFVDPCHENNGGCSHICINVNNRTKCSCPDHYNLVNKTTCLQVNPCFINNGGCSHECVTEDNKVFCLCPDGYQLEGKKCILVNPCDSKNGGCSHICTSINGQTICKCPPGYELINKTCFKINPCMINNGGCSHSCGNVRGQAKCSCPPGYKLFCKDGKRECSCPPGYLLRPNKRICKEVNECRVNRGGCSHGCKNIPGSYQCTCPYGFVLDEANNKTCVDVDECQTNNGNCEFFCRNLNGGFRCDCPEGYIIQKDKRSCKLGAVVECRVPTPPTYGVIKCLEHRSDYGNLVPAGTKCNIWCDEGYKLKGASQRVCNKAGVWEGEEPRCLVATCPSLPPIQHGWYLPGICNSGRIYMGESCKVYCRKGFKRRPEFNNYLCGDDLQWYPQIDSELLQDSCIRGTNHFLNLYSSCVVEIPNTYIKCPGNGMLEFTLPTGQRHMFVRIPRPESNVDFNRYITSSPSWGMRLEATLPVGRSEVQFTAMTPSDFNSTVSCNLVINVLDKESPRIMGCPENLERTLIRGESMQIIHWREPTFYDNVGIASIYKSREPGSEFGLGLHHITYVANDNASNRAFCHFTVNVKGDRKLHKGQSKNKHLSIYEGTHALAPLLDELSISSLSSQQVISWACEKDILPEQTRVLPTYEEMIRCFQSIRLKLKGNGSKQPEAREVASIVASKIEEVWKKASLPTVVHKRVVDMILQYNKKYQTIIKPLKGRNTTFFTEKLETFKIDANRLFDICSCKCENKMLCKCDKNRKIPDMEWSFIEDQRNMRKMVIGNVDKEVTAILAKRSERKFYESQRQSLININANASLEEPIAGPSGLCRVINSPSPSEETTTSNINMNNSNSSDSPLGEDSNDEEFVWSYPLVKRNKQNTIHSKKILCLTHTSKAADLTGNMALVIDKNKVRRGVKKNRSQLQDANRNLNKSIKGIYFDGRKDQTIVFENARRIIKTEEHIALIEEPGSSYFGHVALNQSRAIDIADGIIGYIQSHNVDLGKLIVIGCDGTNVNTSWKGGVIRLIENRNMITSEAGCHWQHIRVTRPMQPQSFRIPKVYSESRLPQMARTNRRVFFKWNR</sequence>
<keyword evidence="3" id="KW-0254">Endocytosis</keyword>
<dbReference type="Proteomes" id="UP001162156">
    <property type="component" value="Unassembled WGS sequence"/>
</dbReference>
<dbReference type="GO" id="GO:0006897">
    <property type="term" value="P:endocytosis"/>
    <property type="evidence" value="ECO:0007669"/>
    <property type="project" value="UniProtKB-KW"/>
</dbReference>
<feature type="domain" description="Sushi" evidence="17">
    <location>
        <begin position="962"/>
        <end position="1027"/>
    </location>
</feature>
<dbReference type="FunFam" id="2.10.25.10:FF:000005">
    <property type="entry name" value="Fibrillin 2"/>
    <property type="match status" value="1"/>
</dbReference>
<comment type="caution">
    <text evidence="12">Lacks conserved residue(s) required for the propagation of feature annotation.</text>
</comment>
<keyword evidence="13" id="KW-0768">Sushi</keyword>
<evidence type="ECO:0000256" key="5">
    <source>
        <dbReference type="ARBA" id="ARBA00022729"/>
    </source>
</evidence>
<dbReference type="PROSITE" id="PS50026">
    <property type="entry name" value="EGF_3"/>
    <property type="match status" value="3"/>
</dbReference>
<evidence type="ECO:0000256" key="11">
    <source>
        <dbReference type="ARBA" id="ARBA00023180"/>
    </source>
</evidence>
<keyword evidence="9 12" id="KW-1015">Disulfide bond</keyword>
<protein>
    <submittedName>
        <fullName evidence="18">Uncharacterized protein</fullName>
    </submittedName>
</protein>
<evidence type="ECO:0000256" key="9">
    <source>
        <dbReference type="ARBA" id="ARBA00023157"/>
    </source>
</evidence>
<evidence type="ECO:0000256" key="7">
    <source>
        <dbReference type="ARBA" id="ARBA00022989"/>
    </source>
</evidence>
<dbReference type="PROSITE" id="PS00010">
    <property type="entry name" value="ASX_HYDROXYL"/>
    <property type="match status" value="5"/>
</dbReference>
<evidence type="ECO:0000256" key="14">
    <source>
        <dbReference type="SAM" id="MobiDB-lite"/>
    </source>
</evidence>
<dbReference type="CDD" id="cd00033">
    <property type="entry name" value="CCP"/>
    <property type="match status" value="1"/>
</dbReference>
<keyword evidence="10" id="KW-0675">Receptor</keyword>
<dbReference type="GO" id="GO:0005509">
    <property type="term" value="F:calcium ion binding"/>
    <property type="evidence" value="ECO:0007669"/>
    <property type="project" value="InterPro"/>
</dbReference>
<dbReference type="InterPro" id="IPR035976">
    <property type="entry name" value="Sushi/SCR/CCP_sf"/>
</dbReference>
<dbReference type="PROSITE" id="PS50923">
    <property type="entry name" value="SUSHI"/>
    <property type="match status" value="1"/>
</dbReference>
<reference evidence="18" key="1">
    <citation type="journal article" date="2023" name="Insect Mol. Biol.">
        <title>Genome sequencing provides insights into the evolution of gene families encoding plant cell wall-degrading enzymes in longhorned beetles.</title>
        <authorList>
            <person name="Shin N.R."/>
            <person name="Okamura Y."/>
            <person name="Kirsch R."/>
            <person name="Pauchet Y."/>
        </authorList>
    </citation>
    <scope>NUCLEOTIDE SEQUENCE</scope>
    <source>
        <strain evidence="18">RBIC_L_NR</strain>
    </source>
</reference>
<keyword evidence="2 12" id="KW-0245">EGF-like domain</keyword>
<dbReference type="InterPro" id="IPR009030">
    <property type="entry name" value="Growth_fac_rcpt_cys_sf"/>
</dbReference>
<comment type="subcellular location">
    <subcellularLocation>
        <location evidence="1">Membrane</location>
        <topology evidence="1">Single-pass type I membrane protein</topology>
    </subcellularLocation>
</comment>
<dbReference type="InterPro" id="IPR003410">
    <property type="entry name" value="HYR_dom"/>
</dbReference>
<keyword evidence="19" id="KW-1185">Reference proteome</keyword>
<evidence type="ECO:0000259" key="16">
    <source>
        <dbReference type="PROSITE" id="PS50825"/>
    </source>
</evidence>
<dbReference type="SMART" id="SM00181">
    <property type="entry name" value="EGF"/>
    <property type="match status" value="22"/>
</dbReference>
<keyword evidence="4" id="KW-0812">Transmembrane</keyword>
<dbReference type="Gene3D" id="2.10.70.10">
    <property type="entry name" value="Complement Module, domain 1"/>
    <property type="match status" value="1"/>
</dbReference>
<dbReference type="Pfam" id="PF02494">
    <property type="entry name" value="HYR"/>
    <property type="match status" value="1"/>
</dbReference>
<feature type="domain" description="HYR" evidence="16">
    <location>
        <begin position="1198"/>
        <end position="1280"/>
    </location>
</feature>
<evidence type="ECO:0000313" key="19">
    <source>
        <dbReference type="Proteomes" id="UP001162156"/>
    </source>
</evidence>
<organism evidence="18 19">
    <name type="scientific">Rhamnusium bicolor</name>
    <dbReference type="NCBI Taxonomy" id="1586634"/>
    <lineage>
        <taxon>Eukaryota</taxon>
        <taxon>Metazoa</taxon>
        <taxon>Ecdysozoa</taxon>
        <taxon>Arthropoda</taxon>
        <taxon>Hexapoda</taxon>
        <taxon>Insecta</taxon>
        <taxon>Pterygota</taxon>
        <taxon>Neoptera</taxon>
        <taxon>Endopterygota</taxon>
        <taxon>Coleoptera</taxon>
        <taxon>Polyphaga</taxon>
        <taxon>Cucujiformia</taxon>
        <taxon>Chrysomeloidea</taxon>
        <taxon>Cerambycidae</taxon>
        <taxon>Lepturinae</taxon>
        <taxon>Rhagiini</taxon>
        <taxon>Rhamnusium</taxon>
    </lineage>
</organism>
<dbReference type="Pfam" id="PF07645">
    <property type="entry name" value="EGF_CA"/>
    <property type="match status" value="2"/>
</dbReference>
<dbReference type="InterPro" id="IPR001881">
    <property type="entry name" value="EGF-like_Ca-bd_dom"/>
</dbReference>
<dbReference type="FunFam" id="2.10.25.10:FF:000009">
    <property type="entry name" value="Low-density lipoprotein receptor isoform 1"/>
    <property type="match status" value="3"/>
</dbReference>
<evidence type="ECO:0000256" key="4">
    <source>
        <dbReference type="ARBA" id="ARBA00022692"/>
    </source>
</evidence>
<dbReference type="InterPro" id="IPR000436">
    <property type="entry name" value="Sushi_SCR_CCP_dom"/>
</dbReference>
<dbReference type="InterPro" id="IPR000152">
    <property type="entry name" value="EGF-type_Asp/Asn_hydroxyl_site"/>
</dbReference>
<evidence type="ECO:0000256" key="10">
    <source>
        <dbReference type="ARBA" id="ARBA00023170"/>
    </source>
</evidence>
<evidence type="ECO:0000256" key="6">
    <source>
        <dbReference type="ARBA" id="ARBA00022737"/>
    </source>
</evidence>
<dbReference type="PANTHER" id="PTHR24034">
    <property type="entry name" value="EGF-LIKE DOMAIN-CONTAINING PROTEIN"/>
    <property type="match status" value="1"/>
</dbReference>
<feature type="disulfide bond" evidence="12">
    <location>
        <begin position="180"/>
        <end position="190"/>
    </location>
</feature>
<feature type="domain" description="EGF-like" evidence="15">
    <location>
        <begin position="106"/>
        <end position="142"/>
    </location>
</feature>
<evidence type="ECO:0000256" key="2">
    <source>
        <dbReference type="ARBA" id="ARBA00022536"/>
    </source>
</evidence>
<keyword evidence="8" id="KW-0472">Membrane</keyword>
<dbReference type="CDD" id="cd00054">
    <property type="entry name" value="EGF_CA"/>
    <property type="match status" value="2"/>
</dbReference>
<dbReference type="Gene3D" id="2.10.25.10">
    <property type="entry name" value="Laminin"/>
    <property type="match status" value="23"/>
</dbReference>